<protein>
    <submittedName>
        <fullName evidence="1">Uncharacterized protein</fullName>
    </submittedName>
</protein>
<dbReference type="AlphaFoldDB" id="A0AAD8HVY0"/>
<name>A0AAD8HVY0_9APIA</name>
<keyword evidence="2" id="KW-1185">Reference proteome</keyword>
<proteinExistence type="predicted"/>
<dbReference type="EMBL" id="JAUIZM010000007">
    <property type="protein sequence ID" value="KAK1373437.1"/>
    <property type="molecule type" value="Genomic_DNA"/>
</dbReference>
<reference evidence="1" key="1">
    <citation type="submission" date="2023-02" db="EMBL/GenBank/DDBJ databases">
        <title>Genome of toxic invasive species Heracleum sosnowskyi carries increased number of genes despite the absence of recent whole-genome duplications.</title>
        <authorList>
            <person name="Schelkunov M."/>
            <person name="Shtratnikova V."/>
            <person name="Makarenko M."/>
            <person name="Klepikova A."/>
            <person name="Omelchenko D."/>
            <person name="Novikova G."/>
            <person name="Obukhova E."/>
            <person name="Bogdanov V."/>
            <person name="Penin A."/>
            <person name="Logacheva M."/>
        </authorList>
    </citation>
    <scope>NUCLEOTIDE SEQUENCE</scope>
    <source>
        <strain evidence="1">Hsosn_3</strain>
        <tissue evidence="1">Leaf</tissue>
    </source>
</reference>
<accession>A0AAD8HVY0</accession>
<sequence>MIPHIEAASVAAQNVEIEETLSPPTKVLVDPENIHRTVCIDTEEVGMQEEHVVQNSEVHVVALAEGTCNDQVSSFRGNCYYGLWRGYEVDAEFVVLLDQIMRDIFADLQKLGFNSRHSIDAPHSLRFQYPGG</sequence>
<dbReference type="Proteomes" id="UP001237642">
    <property type="component" value="Unassembled WGS sequence"/>
</dbReference>
<organism evidence="1 2">
    <name type="scientific">Heracleum sosnowskyi</name>
    <dbReference type="NCBI Taxonomy" id="360622"/>
    <lineage>
        <taxon>Eukaryota</taxon>
        <taxon>Viridiplantae</taxon>
        <taxon>Streptophyta</taxon>
        <taxon>Embryophyta</taxon>
        <taxon>Tracheophyta</taxon>
        <taxon>Spermatophyta</taxon>
        <taxon>Magnoliopsida</taxon>
        <taxon>eudicotyledons</taxon>
        <taxon>Gunneridae</taxon>
        <taxon>Pentapetalae</taxon>
        <taxon>asterids</taxon>
        <taxon>campanulids</taxon>
        <taxon>Apiales</taxon>
        <taxon>Apiaceae</taxon>
        <taxon>Apioideae</taxon>
        <taxon>apioid superclade</taxon>
        <taxon>Tordylieae</taxon>
        <taxon>Tordyliinae</taxon>
        <taxon>Heracleum</taxon>
    </lineage>
</organism>
<reference evidence="1" key="2">
    <citation type="submission" date="2023-05" db="EMBL/GenBank/DDBJ databases">
        <authorList>
            <person name="Schelkunov M.I."/>
        </authorList>
    </citation>
    <scope>NUCLEOTIDE SEQUENCE</scope>
    <source>
        <strain evidence="1">Hsosn_3</strain>
        <tissue evidence="1">Leaf</tissue>
    </source>
</reference>
<gene>
    <name evidence="1" type="ORF">POM88_029630</name>
</gene>
<comment type="caution">
    <text evidence="1">The sequence shown here is derived from an EMBL/GenBank/DDBJ whole genome shotgun (WGS) entry which is preliminary data.</text>
</comment>
<evidence type="ECO:0000313" key="1">
    <source>
        <dbReference type="EMBL" id="KAK1373437.1"/>
    </source>
</evidence>
<evidence type="ECO:0000313" key="2">
    <source>
        <dbReference type="Proteomes" id="UP001237642"/>
    </source>
</evidence>